<dbReference type="Proteomes" id="UP000006408">
    <property type="component" value="Unassembled WGS sequence"/>
</dbReference>
<comment type="caution">
    <text evidence="1">The sequence shown here is derived from an EMBL/GenBank/DDBJ whole genome shotgun (WGS) entry which is preliminary data.</text>
</comment>
<accession>C4FD03</accession>
<keyword evidence="2" id="KW-1185">Reference proteome</keyword>
<protein>
    <submittedName>
        <fullName evidence="1">Uncharacterized protein</fullName>
    </submittedName>
</protein>
<dbReference type="EMBL" id="ABYS02000003">
    <property type="protein sequence ID" value="EEP21790.1"/>
    <property type="molecule type" value="Genomic_DNA"/>
</dbReference>
<sequence length="54" mass="6278">MRNTRISRRETAIFRSFRQVGHDCLFFPDFRTACNVSSMESTESSAKNHNSSTY</sequence>
<organism evidence="1 2">
    <name type="scientific">Bifidobacterium angulatum DSM 20098 = JCM 7096</name>
    <dbReference type="NCBI Taxonomy" id="518635"/>
    <lineage>
        <taxon>Bacteria</taxon>
        <taxon>Bacillati</taxon>
        <taxon>Actinomycetota</taxon>
        <taxon>Actinomycetes</taxon>
        <taxon>Bifidobacteriales</taxon>
        <taxon>Bifidobacteriaceae</taxon>
        <taxon>Bifidobacterium</taxon>
    </lineage>
</organism>
<evidence type="ECO:0000313" key="1">
    <source>
        <dbReference type="EMBL" id="EEP21790.1"/>
    </source>
</evidence>
<proteinExistence type="predicted"/>
<reference evidence="1" key="1">
    <citation type="submission" date="2009-04" db="EMBL/GenBank/DDBJ databases">
        <authorList>
            <person name="Weinstock G."/>
            <person name="Sodergren E."/>
            <person name="Clifton S."/>
            <person name="Fulton L."/>
            <person name="Fulton B."/>
            <person name="Courtney L."/>
            <person name="Fronick C."/>
            <person name="Harrison M."/>
            <person name="Strong C."/>
            <person name="Farmer C."/>
            <person name="Delahaunty K."/>
            <person name="Markovic C."/>
            <person name="Hall O."/>
            <person name="Minx P."/>
            <person name="Tomlinson C."/>
            <person name="Mitreva M."/>
            <person name="Nelson J."/>
            <person name="Hou S."/>
            <person name="Wollam A."/>
            <person name="Pepin K.H."/>
            <person name="Johnson M."/>
            <person name="Bhonagiri V."/>
            <person name="Nash W.E."/>
            <person name="Warren W."/>
            <person name="Chinwalla A."/>
            <person name="Mardis E.R."/>
            <person name="Wilson R.K."/>
        </authorList>
    </citation>
    <scope>NUCLEOTIDE SEQUENCE [LARGE SCALE GENOMIC DNA]</scope>
    <source>
        <strain evidence="1">DSM 20098</strain>
    </source>
</reference>
<dbReference type="AlphaFoldDB" id="C4FD03"/>
<gene>
    <name evidence="1" type="ORF">BIFANG_02182</name>
</gene>
<dbReference type="HOGENOM" id="CLU_3040830_0_0_11"/>
<name>C4FD03_9BIFI</name>
<evidence type="ECO:0000313" key="2">
    <source>
        <dbReference type="Proteomes" id="UP000006408"/>
    </source>
</evidence>